<evidence type="ECO:0000256" key="1">
    <source>
        <dbReference type="SAM" id="MobiDB-lite"/>
    </source>
</evidence>
<dbReference type="Proteomes" id="UP000283634">
    <property type="component" value="Unassembled WGS sequence"/>
</dbReference>
<dbReference type="GeneID" id="40329131"/>
<keyword evidence="3" id="KW-1185">Reference proteome</keyword>
<feature type="compositionally biased region" description="Basic residues" evidence="1">
    <location>
        <begin position="75"/>
        <end position="149"/>
    </location>
</feature>
<feature type="compositionally biased region" description="Low complexity" evidence="1">
    <location>
        <begin position="63"/>
        <end position="74"/>
    </location>
</feature>
<comment type="caution">
    <text evidence="2">The sequence shown here is derived from an EMBL/GenBank/DDBJ whole genome shotgun (WGS) entry which is preliminary data.</text>
</comment>
<sequence length="149" mass="16432">MILYSLRHPKFGVRVLVMLCPTTPLQTNHTYSKFYLSYNMFLPHTTNEENLTLFQQRNMSNDAAAVAVASPVKKASPRKASPKKSAAKKTVKRTAPRKVAKKPATKKPATKKPSAKKPATKKAAAKKPVAKKAARKAPRKAVKKAPKKK</sequence>
<accession>A0A422NFP2</accession>
<feature type="region of interest" description="Disordered" evidence="1">
    <location>
        <begin position="63"/>
        <end position="149"/>
    </location>
</feature>
<protein>
    <recommendedName>
        <fullName evidence="4">Histone H1</fullName>
    </recommendedName>
</protein>
<evidence type="ECO:0000313" key="2">
    <source>
        <dbReference type="EMBL" id="RNF04285.1"/>
    </source>
</evidence>
<name>A0A422NFP2_TRYRA</name>
<gene>
    <name evidence="2" type="ORF">TraAM80_05198</name>
</gene>
<dbReference type="EMBL" id="MKGL01000167">
    <property type="protein sequence ID" value="RNF04285.1"/>
    <property type="molecule type" value="Genomic_DNA"/>
</dbReference>
<evidence type="ECO:0008006" key="4">
    <source>
        <dbReference type="Google" id="ProtNLM"/>
    </source>
</evidence>
<evidence type="ECO:0000313" key="3">
    <source>
        <dbReference type="Proteomes" id="UP000283634"/>
    </source>
</evidence>
<dbReference type="AlphaFoldDB" id="A0A422NFP2"/>
<organism evidence="2 3">
    <name type="scientific">Trypanosoma rangeli</name>
    <dbReference type="NCBI Taxonomy" id="5698"/>
    <lineage>
        <taxon>Eukaryota</taxon>
        <taxon>Discoba</taxon>
        <taxon>Euglenozoa</taxon>
        <taxon>Kinetoplastea</taxon>
        <taxon>Metakinetoplastina</taxon>
        <taxon>Trypanosomatida</taxon>
        <taxon>Trypanosomatidae</taxon>
        <taxon>Trypanosoma</taxon>
        <taxon>Herpetosoma</taxon>
    </lineage>
</organism>
<dbReference type="RefSeq" id="XP_029238011.1">
    <property type="nucleotide sequence ID" value="XM_029382088.1"/>
</dbReference>
<proteinExistence type="predicted"/>
<reference evidence="2 3" key="1">
    <citation type="journal article" date="2018" name="BMC Genomics">
        <title>Genomic comparison of Trypanosoma conorhini and Trypanosoma rangeli to Trypanosoma cruzi strains of high and low virulence.</title>
        <authorList>
            <person name="Bradwell K.R."/>
            <person name="Koparde V.N."/>
            <person name="Matveyev A.V."/>
            <person name="Serrano M.G."/>
            <person name="Alves J.M."/>
            <person name="Parikh H."/>
            <person name="Huang B."/>
            <person name="Lee V."/>
            <person name="Espinosa-Alvarez O."/>
            <person name="Ortiz P.A."/>
            <person name="Costa-Martins A.G."/>
            <person name="Teixeira M.M."/>
            <person name="Buck G.A."/>
        </authorList>
    </citation>
    <scope>NUCLEOTIDE SEQUENCE [LARGE SCALE GENOMIC DNA]</scope>
    <source>
        <strain evidence="2 3">AM80</strain>
    </source>
</reference>